<dbReference type="PROSITE" id="PS00078">
    <property type="entry name" value="COX2"/>
    <property type="match status" value="1"/>
</dbReference>
<dbReference type="InterPro" id="IPR001505">
    <property type="entry name" value="Copper_CuA"/>
</dbReference>
<keyword evidence="3" id="KW-0186">Copper</keyword>
<organism evidence="6 7">
    <name type="scientific">Profundibacter amoris</name>
    <dbReference type="NCBI Taxonomy" id="2171755"/>
    <lineage>
        <taxon>Bacteria</taxon>
        <taxon>Pseudomonadati</taxon>
        <taxon>Pseudomonadota</taxon>
        <taxon>Alphaproteobacteria</taxon>
        <taxon>Rhodobacterales</taxon>
        <taxon>Paracoccaceae</taxon>
        <taxon>Profundibacter</taxon>
    </lineage>
</organism>
<dbReference type="AlphaFoldDB" id="A0A347UD41"/>
<dbReference type="KEGG" id="pamo:BAR1_01770"/>
<evidence type="ECO:0000313" key="6">
    <source>
        <dbReference type="EMBL" id="AXX96769.1"/>
    </source>
</evidence>
<keyword evidence="4" id="KW-0472">Membrane</keyword>
<gene>
    <name evidence="6" type="ORF">BAR1_01770</name>
</gene>
<dbReference type="Pfam" id="PF00116">
    <property type="entry name" value="COX2"/>
    <property type="match status" value="1"/>
</dbReference>
<keyword evidence="4" id="KW-0812">Transmembrane</keyword>
<dbReference type="GO" id="GO:0004129">
    <property type="term" value="F:cytochrome-c oxidase activity"/>
    <property type="evidence" value="ECO:0007669"/>
    <property type="project" value="InterPro"/>
</dbReference>
<evidence type="ECO:0000256" key="2">
    <source>
        <dbReference type="ARBA" id="ARBA00022723"/>
    </source>
</evidence>
<keyword evidence="4" id="KW-1133">Transmembrane helix</keyword>
<dbReference type="GO" id="GO:0005507">
    <property type="term" value="F:copper ion binding"/>
    <property type="evidence" value="ECO:0007669"/>
    <property type="project" value="InterPro"/>
</dbReference>
<dbReference type="OrthoDB" id="9781261at2"/>
<keyword evidence="2" id="KW-0479">Metal-binding</keyword>
<evidence type="ECO:0000256" key="4">
    <source>
        <dbReference type="SAM" id="Phobius"/>
    </source>
</evidence>
<dbReference type="EMBL" id="CP032125">
    <property type="protein sequence ID" value="AXX96769.1"/>
    <property type="molecule type" value="Genomic_DNA"/>
</dbReference>
<sequence length="170" mass="19099">MAFHIDKLEKRWIYMVAGIVLMAWGIQIYYAAQGWHPPSNVEVIDSAQLHLETGVGGDEFSEQNIGVKRDEDGMLVVTMVAARYGFYPQEIVLPQGEPFKMRIASFDVLHGIYIPLTNLNLMLVPGYVSEVTTTVNNLGDYPMLCHDFCGMGHAYMFGNVHIVPADEFKL</sequence>
<evidence type="ECO:0000256" key="1">
    <source>
        <dbReference type="ARBA" id="ARBA00004196"/>
    </source>
</evidence>
<comment type="subcellular location">
    <subcellularLocation>
        <location evidence="1">Cell envelope</location>
    </subcellularLocation>
</comment>
<feature type="domain" description="Cytochrome oxidase subunit II copper A binding" evidence="5">
    <location>
        <begin position="71"/>
        <end position="170"/>
    </location>
</feature>
<dbReference type="SUPFAM" id="SSF49503">
    <property type="entry name" value="Cupredoxins"/>
    <property type="match status" value="1"/>
</dbReference>
<dbReference type="InterPro" id="IPR051403">
    <property type="entry name" value="NosZ/Cyto_c_oxidase_sub2"/>
</dbReference>
<dbReference type="Gene3D" id="2.60.40.420">
    <property type="entry name" value="Cupredoxins - blue copper proteins"/>
    <property type="match status" value="1"/>
</dbReference>
<protein>
    <submittedName>
        <fullName evidence="6">Cytochrome C oxidase subunit II</fullName>
    </submittedName>
</protein>
<keyword evidence="7" id="KW-1185">Reference proteome</keyword>
<name>A0A347UD41_9RHOB</name>
<reference evidence="6 7" key="1">
    <citation type="submission" date="2018-09" db="EMBL/GenBank/DDBJ databases">
        <title>Profundibacter amoris BAR1 gen. nov., sp. nov., a new member of the Roseobacter clade isolated at Lokis Castle Vent Field on the Arctic Mid-Oceanic Ridge.</title>
        <authorList>
            <person name="Le Moine Bauer S."/>
            <person name="Sjoeberg A.G."/>
            <person name="L'Haridon S."/>
            <person name="Stokke R."/>
            <person name="Roalkvam I."/>
            <person name="Steen I.H."/>
            <person name="Dahle H."/>
        </authorList>
    </citation>
    <scope>NUCLEOTIDE SEQUENCE [LARGE SCALE GENOMIC DNA]</scope>
    <source>
        <strain evidence="6 7">BAR1</strain>
    </source>
</reference>
<dbReference type="Proteomes" id="UP000261704">
    <property type="component" value="Chromosome"/>
</dbReference>
<evidence type="ECO:0000313" key="7">
    <source>
        <dbReference type="Proteomes" id="UP000261704"/>
    </source>
</evidence>
<dbReference type="InterPro" id="IPR002429">
    <property type="entry name" value="CcO_II-like_C"/>
</dbReference>
<dbReference type="GO" id="GO:0016020">
    <property type="term" value="C:membrane"/>
    <property type="evidence" value="ECO:0007669"/>
    <property type="project" value="InterPro"/>
</dbReference>
<dbReference type="InterPro" id="IPR008972">
    <property type="entry name" value="Cupredoxin"/>
</dbReference>
<dbReference type="PANTHER" id="PTHR42838:SF2">
    <property type="entry name" value="NITROUS-OXIDE REDUCTASE"/>
    <property type="match status" value="1"/>
</dbReference>
<accession>A0A347UD41</accession>
<feature type="transmembrane region" description="Helical" evidence="4">
    <location>
        <begin position="12"/>
        <end position="32"/>
    </location>
</feature>
<proteinExistence type="predicted"/>
<dbReference type="RefSeq" id="WP_118941427.1">
    <property type="nucleotide sequence ID" value="NZ_CP032125.1"/>
</dbReference>
<evidence type="ECO:0000259" key="5">
    <source>
        <dbReference type="PROSITE" id="PS50857"/>
    </source>
</evidence>
<dbReference type="PROSITE" id="PS50857">
    <property type="entry name" value="COX2_CUA"/>
    <property type="match status" value="1"/>
</dbReference>
<evidence type="ECO:0000256" key="3">
    <source>
        <dbReference type="ARBA" id="ARBA00023008"/>
    </source>
</evidence>
<dbReference type="GO" id="GO:0030313">
    <property type="term" value="C:cell envelope"/>
    <property type="evidence" value="ECO:0007669"/>
    <property type="project" value="UniProtKB-SubCell"/>
</dbReference>
<dbReference type="PANTHER" id="PTHR42838">
    <property type="entry name" value="CYTOCHROME C OXIDASE SUBUNIT II"/>
    <property type="match status" value="1"/>
</dbReference>